<accession>A0A540NF36</accession>
<proteinExistence type="predicted"/>
<dbReference type="EMBL" id="VIEB01000061">
    <property type="protein sequence ID" value="TQE09140.1"/>
    <property type="molecule type" value="Genomic_DNA"/>
</dbReference>
<evidence type="ECO:0000313" key="1">
    <source>
        <dbReference type="EMBL" id="TQE09140.1"/>
    </source>
</evidence>
<evidence type="ECO:0000313" key="2">
    <source>
        <dbReference type="Proteomes" id="UP000315295"/>
    </source>
</evidence>
<gene>
    <name evidence="1" type="ORF">C1H46_005293</name>
</gene>
<comment type="caution">
    <text evidence="1">The sequence shown here is derived from an EMBL/GenBank/DDBJ whole genome shotgun (WGS) entry which is preliminary data.</text>
</comment>
<protein>
    <submittedName>
        <fullName evidence="1">Uncharacterized protein</fullName>
    </submittedName>
</protein>
<organism evidence="1 2">
    <name type="scientific">Malus baccata</name>
    <name type="common">Siberian crab apple</name>
    <name type="synonym">Pyrus baccata</name>
    <dbReference type="NCBI Taxonomy" id="106549"/>
    <lineage>
        <taxon>Eukaryota</taxon>
        <taxon>Viridiplantae</taxon>
        <taxon>Streptophyta</taxon>
        <taxon>Embryophyta</taxon>
        <taxon>Tracheophyta</taxon>
        <taxon>Spermatophyta</taxon>
        <taxon>Magnoliopsida</taxon>
        <taxon>eudicotyledons</taxon>
        <taxon>Gunneridae</taxon>
        <taxon>Pentapetalae</taxon>
        <taxon>rosids</taxon>
        <taxon>fabids</taxon>
        <taxon>Rosales</taxon>
        <taxon>Rosaceae</taxon>
        <taxon>Amygdaloideae</taxon>
        <taxon>Maleae</taxon>
        <taxon>Malus</taxon>
    </lineage>
</organism>
<dbReference type="Proteomes" id="UP000315295">
    <property type="component" value="Unassembled WGS sequence"/>
</dbReference>
<sequence>MDVAANRLSLKSHSISTSRSIDAPIIQKIYPWPEADKSKLIRSLSVACSASPSTNNLQYERLAFRKSFLGSYPFCKKEPTPSFAKRSKNGSRAT</sequence>
<dbReference type="AlphaFoldDB" id="A0A540NF36"/>
<keyword evidence="2" id="KW-1185">Reference proteome</keyword>
<reference evidence="1 2" key="1">
    <citation type="journal article" date="2019" name="G3 (Bethesda)">
        <title>Sequencing of a Wild Apple (Malus baccata) Genome Unravels the Differences Between Cultivated and Wild Apple Species Regarding Disease Resistance and Cold Tolerance.</title>
        <authorList>
            <person name="Chen X."/>
        </authorList>
    </citation>
    <scope>NUCLEOTIDE SEQUENCE [LARGE SCALE GENOMIC DNA]</scope>
    <source>
        <strain evidence="2">cv. Shandingzi</strain>
        <tissue evidence="1">Leaves</tissue>
    </source>
</reference>
<name>A0A540NF36_MALBA</name>